<dbReference type="Proteomes" id="UP000228987">
    <property type="component" value="Unassembled WGS sequence"/>
</dbReference>
<evidence type="ECO:0000313" key="4">
    <source>
        <dbReference type="Proteomes" id="UP000228987"/>
    </source>
</evidence>
<dbReference type="SUPFAM" id="SSF53474">
    <property type="entry name" value="alpha/beta-Hydrolases"/>
    <property type="match status" value="1"/>
</dbReference>
<keyword evidence="1 3" id="KW-0378">Hydrolase</keyword>
<dbReference type="Gene3D" id="3.40.50.1820">
    <property type="entry name" value="alpha/beta hydrolase"/>
    <property type="match status" value="1"/>
</dbReference>
<gene>
    <name evidence="3" type="ORF">COA71_04080</name>
</gene>
<organism evidence="3 4">
    <name type="scientific">SAR86 cluster bacterium</name>
    <dbReference type="NCBI Taxonomy" id="2030880"/>
    <lineage>
        <taxon>Bacteria</taxon>
        <taxon>Pseudomonadati</taxon>
        <taxon>Pseudomonadota</taxon>
        <taxon>Gammaproteobacteria</taxon>
        <taxon>SAR86 cluster</taxon>
    </lineage>
</organism>
<reference evidence="4" key="1">
    <citation type="submission" date="2017-08" db="EMBL/GenBank/DDBJ databases">
        <title>A dynamic microbial community with high functional redundancy inhabits the cold, oxic subseafloor aquifer.</title>
        <authorList>
            <person name="Tully B.J."/>
            <person name="Wheat C.G."/>
            <person name="Glazer B.T."/>
            <person name="Huber J.A."/>
        </authorList>
    </citation>
    <scope>NUCLEOTIDE SEQUENCE [LARGE SCALE GENOMIC DNA]</scope>
</reference>
<dbReference type="InterPro" id="IPR029058">
    <property type="entry name" value="AB_hydrolase_fold"/>
</dbReference>
<sequence>MKLSYKQYSTVGRPLIILHGLFGQQGNWAVHAKAFAENFKVYGFDVRNHGKSLHADSMSYQEMAEDVVQMMDALGISNADFIGHSMGGKIAMRLALNSPERVNKLVVVDIAPVIYDSGPNQELTALLKINLASVTNRKQVDALLREDVPSKAIRDFLLTNLQRNSESEFQWRMNLPIISKDYSKLINWESGGGGKKGHTKFLGETLFVKGELSSYLLPEYSDKTLAQFPKAKVKVISNAGHWVHNAKPEQFFKIVQLFLLG</sequence>
<evidence type="ECO:0000313" key="3">
    <source>
        <dbReference type="EMBL" id="PCJ42691.1"/>
    </source>
</evidence>
<evidence type="ECO:0000256" key="1">
    <source>
        <dbReference type="ARBA" id="ARBA00022801"/>
    </source>
</evidence>
<comment type="caution">
    <text evidence="3">The sequence shown here is derived from an EMBL/GenBank/DDBJ whole genome shotgun (WGS) entry which is preliminary data.</text>
</comment>
<dbReference type="PANTHER" id="PTHR46118:SF4">
    <property type="entry name" value="PROTEIN ABHD11"/>
    <property type="match status" value="1"/>
</dbReference>
<dbReference type="GO" id="GO:0016787">
    <property type="term" value="F:hydrolase activity"/>
    <property type="evidence" value="ECO:0007669"/>
    <property type="project" value="UniProtKB-KW"/>
</dbReference>
<dbReference type="PRINTS" id="PR00111">
    <property type="entry name" value="ABHYDROLASE"/>
</dbReference>
<proteinExistence type="predicted"/>
<dbReference type="Pfam" id="PF00561">
    <property type="entry name" value="Abhydrolase_1"/>
    <property type="match status" value="1"/>
</dbReference>
<dbReference type="PRINTS" id="PR00412">
    <property type="entry name" value="EPOXHYDRLASE"/>
</dbReference>
<dbReference type="InterPro" id="IPR000639">
    <property type="entry name" value="Epox_hydrolase-like"/>
</dbReference>
<feature type="domain" description="AB hydrolase-1" evidence="2">
    <location>
        <begin position="14"/>
        <end position="244"/>
    </location>
</feature>
<dbReference type="InterPro" id="IPR000073">
    <property type="entry name" value="AB_hydrolase_1"/>
</dbReference>
<dbReference type="PANTHER" id="PTHR46118">
    <property type="entry name" value="PROTEIN ABHD11"/>
    <property type="match status" value="1"/>
</dbReference>
<dbReference type="AlphaFoldDB" id="A0A2A5CGR3"/>
<evidence type="ECO:0000259" key="2">
    <source>
        <dbReference type="Pfam" id="PF00561"/>
    </source>
</evidence>
<dbReference type="EMBL" id="NVWI01000002">
    <property type="protein sequence ID" value="PCJ42691.1"/>
    <property type="molecule type" value="Genomic_DNA"/>
</dbReference>
<accession>A0A2A5CGR3</accession>
<protein>
    <submittedName>
        <fullName evidence="3">Alpha/beta hydrolase</fullName>
    </submittedName>
</protein>
<name>A0A2A5CGR3_9GAMM</name>